<keyword evidence="3" id="KW-1185">Reference proteome</keyword>
<organism evidence="2 3">
    <name type="scientific">Tenacibaculum todarodis</name>
    <dbReference type="NCBI Taxonomy" id="1850252"/>
    <lineage>
        <taxon>Bacteria</taxon>
        <taxon>Pseudomonadati</taxon>
        <taxon>Bacteroidota</taxon>
        <taxon>Flavobacteriia</taxon>
        <taxon>Flavobacteriales</taxon>
        <taxon>Flavobacteriaceae</taxon>
        <taxon>Tenacibaculum</taxon>
    </lineage>
</organism>
<evidence type="ECO:0000256" key="1">
    <source>
        <dbReference type="SAM" id="SignalP"/>
    </source>
</evidence>
<evidence type="ECO:0000313" key="3">
    <source>
        <dbReference type="Proteomes" id="UP000181898"/>
    </source>
</evidence>
<dbReference type="Proteomes" id="UP000181898">
    <property type="component" value="Chromosome"/>
</dbReference>
<protein>
    <recommendedName>
        <fullName evidence="4">Lipoprotein</fullName>
    </recommendedName>
</protein>
<dbReference type="STRING" id="1850252.LPB136_10595"/>
<accession>A0A1L3JKW5</accession>
<dbReference type="OrthoDB" id="1364277at2"/>
<evidence type="ECO:0008006" key="4">
    <source>
        <dbReference type="Google" id="ProtNLM"/>
    </source>
</evidence>
<dbReference type="RefSeq" id="WP_072556309.1">
    <property type="nucleotide sequence ID" value="NZ_CP018155.1"/>
</dbReference>
<evidence type="ECO:0000313" key="2">
    <source>
        <dbReference type="EMBL" id="APG65785.1"/>
    </source>
</evidence>
<gene>
    <name evidence="2" type="ORF">LPB136_10595</name>
</gene>
<sequence length="160" mass="18116">MKLFSLFAVIATLFQCASLKFEDNPPFKINSATFKNYVGGMPGVSGTNVVINYETSTTVNFDSLFFKGRKAKIELETSGKKNYIKGHFNTSTVNSKEDLVLHKDGKKEYGNKVPEKKFPFELKESEAVISYLENGETKFFKVENIKKGEEIFYPSAKPRK</sequence>
<name>A0A1L3JKW5_9FLAO</name>
<dbReference type="KEGG" id="ten:LPB136_10595"/>
<dbReference type="AlphaFoldDB" id="A0A1L3JKW5"/>
<proteinExistence type="predicted"/>
<keyword evidence="1" id="KW-0732">Signal</keyword>
<feature type="signal peptide" evidence="1">
    <location>
        <begin position="1"/>
        <end position="17"/>
    </location>
</feature>
<dbReference type="EMBL" id="CP018155">
    <property type="protein sequence ID" value="APG65785.1"/>
    <property type="molecule type" value="Genomic_DNA"/>
</dbReference>
<feature type="chain" id="PRO_5012927783" description="Lipoprotein" evidence="1">
    <location>
        <begin position="18"/>
        <end position="160"/>
    </location>
</feature>
<reference evidence="2 3" key="1">
    <citation type="submission" date="2016-11" db="EMBL/GenBank/DDBJ databases">
        <title>Tenacibaculum sp. LPB0136, isolated from marine environment.</title>
        <authorList>
            <person name="Kim E."/>
            <person name="Yi H."/>
        </authorList>
    </citation>
    <scope>NUCLEOTIDE SEQUENCE [LARGE SCALE GENOMIC DNA]</scope>
    <source>
        <strain evidence="2 3">LPB0136</strain>
    </source>
</reference>